<feature type="compositionally biased region" description="Pro residues" evidence="1">
    <location>
        <begin position="56"/>
        <end position="65"/>
    </location>
</feature>
<evidence type="ECO:0000256" key="1">
    <source>
        <dbReference type="SAM" id="MobiDB-lite"/>
    </source>
</evidence>
<comment type="caution">
    <text evidence="2">The sequence shown here is derived from an EMBL/GenBank/DDBJ whole genome shotgun (WGS) entry which is preliminary data.</text>
</comment>
<name>A0A5B7DHB0_PORTR</name>
<feature type="region of interest" description="Disordered" evidence="1">
    <location>
        <begin position="56"/>
        <end position="104"/>
    </location>
</feature>
<keyword evidence="3" id="KW-1185">Reference proteome</keyword>
<dbReference type="EMBL" id="VSRR010000904">
    <property type="protein sequence ID" value="MPC20738.1"/>
    <property type="molecule type" value="Genomic_DNA"/>
</dbReference>
<reference evidence="2 3" key="1">
    <citation type="submission" date="2019-05" db="EMBL/GenBank/DDBJ databases">
        <title>Another draft genome of Portunus trituberculatus and its Hox gene families provides insights of decapod evolution.</title>
        <authorList>
            <person name="Jeong J.-H."/>
            <person name="Song I."/>
            <person name="Kim S."/>
            <person name="Choi T."/>
            <person name="Kim D."/>
            <person name="Ryu S."/>
            <person name="Kim W."/>
        </authorList>
    </citation>
    <scope>NUCLEOTIDE SEQUENCE [LARGE SCALE GENOMIC DNA]</scope>
    <source>
        <tissue evidence="2">Muscle</tissue>
    </source>
</reference>
<accession>A0A5B7DHB0</accession>
<proteinExistence type="predicted"/>
<sequence length="131" mass="14129">MRSIFPARYCLTCPHGAAGQAGAGGVGGVGVWRDWEELVGHSYVVLPSVLPNPSPAYHLSPPPPSTTSFTPDNVEHSREPSASTAISHHTHTSTPSVDAGATHARLTSPPSQLFSLIERFGIQLYFLFFFW</sequence>
<evidence type="ECO:0000313" key="2">
    <source>
        <dbReference type="EMBL" id="MPC20738.1"/>
    </source>
</evidence>
<feature type="compositionally biased region" description="Low complexity" evidence="1">
    <location>
        <begin position="80"/>
        <end position="96"/>
    </location>
</feature>
<dbReference type="AlphaFoldDB" id="A0A5B7DHB0"/>
<organism evidence="2 3">
    <name type="scientific">Portunus trituberculatus</name>
    <name type="common">Swimming crab</name>
    <name type="synonym">Neptunus trituberculatus</name>
    <dbReference type="NCBI Taxonomy" id="210409"/>
    <lineage>
        <taxon>Eukaryota</taxon>
        <taxon>Metazoa</taxon>
        <taxon>Ecdysozoa</taxon>
        <taxon>Arthropoda</taxon>
        <taxon>Crustacea</taxon>
        <taxon>Multicrustacea</taxon>
        <taxon>Malacostraca</taxon>
        <taxon>Eumalacostraca</taxon>
        <taxon>Eucarida</taxon>
        <taxon>Decapoda</taxon>
        <taxon>Pleocyemata</taxon>
        <taxon>Brachyura</taxon>
        <taxon>Eubrachyura</taxon>
        <taxon>Portunoidea</taxon>
        <taxon>Portunidae</taxon>
        <taxon>Portuninae</taxon>
        <taxon>Portunus</taxon>
    </lineage>
</organism>
<dbReference type="Proteomes" id="UP000324222">
    <property type="component" value="Unassembled WGS sequence"/>
</dbReference>
<gene>
    <name evidence="2" type="ORF">E2C01_013693</name>
</gene>
<protein>
    <submittedName>
        <fullName evidence="2">Uncharacterized protein</fullName>
    </submittedName>
</protein>
<evidence type="ECO:0000313" key="3">
    <source>
        <dbReference type="Proteomes" id="UP000324222"/>
    </source>
</evidence>